<organism evidence="10 11">
    <name type="scientific">Brassicogethes aeneus</name>
    <name type="common">Rape pollen beetle</name>
    <name type="synonym">Meligethes aeneus</name>
    <dbReference type="NCBI Taxonomy" id="1431903"/>
    <lineage>
        <taxon>Eukaryota</taxon>
        <taxon>Metazoa</taxon>
        <taxon>Ecdysozoa</taxon>
        <taxon>Arthropoda</taxon>
        <taxon>Hexapoda</taxon>
        <taxon>Insecta</taxon>
        <taxon>Pterygota</taxon>
        <taxon>Neoptera</taxon>
        <taxon>Endopterygota</taxon>
        <taxon>Coleoptera</taxon>
        <taxon>Polyphaga</taxon>
        <taxon>Cucujiformia</taxon>
        <taxon>Nitidulidae</taxon>
        <taxon>Meligethinae</taxon>
        <taxon>Brassicogethes</taxon>
    </lineage>
</organism>
<keyword evidence="2" id="KW-0479">Metal-binding</keyword>
<sequence>MTGRRKDPIWQHFIQVAAKAGSKSSFRAQCKNCKTEIVPLVVRMKKHINICRKSIPQVSDTSETDSEDISEKGYQPPNRHKIGNELLCSVYDSLYTVMKKELANKTVCMSIEGWSNIRNDSIVCVSVTDIQEKNGNVYLIDTIDTEDKSHTSEYLLSLLVESIKRCRTYNCTAQSVVTDNAANMTKMRGELAKSEEVGLPDILTYGCSAHILNLLAQDI</sequence>
<dbReference type="GO" id="GO:0008270">
    <property type="term" value="F:zinc ion binding"/>
    <property type="evidence" value="ECO:0007669"/>
    <property type="project" value="UniProtKB-KW"/>
</dbReference>
<name>A0A9P0AYM0_BRAAE</name>
<dbReference type="InterPro" id="IPR052035">
    <property type="entry name" value="ZnF_BED_domain_contain"/>
</dbReference>
<dbReference type="Proteomes" id="UP001154078">
    <property type="component" value="Chromosome 2"/>
</dbReference>
<evidence type="ECO:0000256" key="7">
    <source>
        <dbReference type="ARBA" id="ARBA00023242"/>
    </source>
</evidence>
<keyword evidence="5" id="KW-0805">Transcription regulation</keyword>
<dbReference type="OrthoDB" id="6777440at2759"/>
<keyword evidence="11" id="KW-1185">Reference proteome</keyword>
<evidence type="ECO:0000256" key="5">
    <source>
        <dbReference type="ARBA" id="ARBA00023015"/>
    </source>
</evidence>
<dbReference type="GO" id="GO:0003677">
    <property type="term" value="F:DNA binding"/>
    <property type="evidence" value="ECO:0007669"/>
    <property type="project" value="InterPro"/>
</dbReference>
<dbReference type="EMBL" id="OV121133">
    <property type="protein sequence ID" value="CAH0551277.1"/>
    <property type="molecule type" value="Genomic_DNA"/>
</dbReference>
<keyword evidence="6" id="KW-0804">Transcription</keyword>
<evidence type="ECO:0000256" key="3">
    <source>
        <dbReference type="ARBA" id="ARBA00022771"/>
    </source>
</evidence>
<keyword evidence="4" id="KW-0862">Zinc</keyword>
<dbReference type="SUPFAM" id="SSF53098">
    <property type="entry name" value="Ribonuclease H-like"/>
    <property type="match status" value="1"/>
</dbReference>
<comment type="subcellular location">
    <subcellularLocation>
        <location evidence="1">Nucleus</location>
    </subcellularLocation>
</comment>
<protein>
    <recommendedName>
        <fullName evidence="9">BED-type domain-containing protein</fullName>
    </recommendedName>
</protein>
<evidence type="ECO:0000313" key="10">
    <source>
        <dbReference type="EMBL" id="CAH0551277.1"/>
    </source>
</evidence>
<evidence type="ECO:0000256" key="6">
    <source>
        <dbReference type="ARBA" id="ARBA00023163"/>
    </source>
</evidence>
<accession>A0A9P0AYM0</accession>
<evidence type="ECO:0000259" key="9">
    <source>
        <dbReference type="PROSITE" id="PS50808"/>
    </source>
</evidence>
<dbReference type="PROSITE" id="PS50808">
    <property type="entry name" value="ZF_BED"/>
    <property type="match status" value="1"/>
</dbReference>
<keyword evidence="7" id="KW-0539">Nucleus</keyword>
<evidence type="ECO:0000256" key="8">
    <source>
        <dbReference type="PROSITE-ProRule" id="PRU00027"/>
    </source>
</evidence>
<evidence type="ECO:0000256" key="1">
    <source>
        <dbReference type="ARBA" id="ARBA00004123"/>
    </source>
</evidence>
<reference evidence="10" key="1">
    <citation type="submission" date="2021-12" db="EMBL/GenBank/DDBJ databases">
        <authorList>
            <person name="King R."/>
        </authorList>
    </citation>
    <scope>NUCLEOTIDE SEQUENCE</scope>
</reference>
<proteinExistence type="predicted"/>
<evidence type="ECO:0000313" key="11">
    <source>
        <dbReference type="Proteomes" id="UP001154078"/>
    </source>
</evidence>
<dbReference type="InterPro" id="IPR012337">
    <property type="entry name" value="RNaseH-like_sf"/>
</dbReference>
<gene>
    <name evidence="10" type="ORF">MELIAE_LOCUS3922</name>
</gene>
<dbReference type="PANTHER" id="PTHR46481">
    <property type="entry name" value="ZINC FINGER BED DOMAIN-CONTAINING PROTEIN 4"/>
    <property type="match status" value="1"/>
</dbReference>
<keyword evidence="3 8" id="KW-0863">Zinc-finger</keyword>
<dbReference type="AlphaFoldDB" id="A0A9P0AYM0"/>
<dbReference type="GO" id="GO:0005634">
    <property type="term" value="C:nucleus"/>
    <property type="evidence" value="ECO:0007669"/>
    <property type="project" value="UniProtKB-SubCell"/>
</dbReference>
<feature type="domain" description="BED-type" evidence="9">
    <location>
        <begin position="4"/>
        <end position="58"/>
    </location>
</feature>
<evidence type="ECO:0000256" key="2">
    <source>
        <dbReference type="ARBA" id="ARBA00022723"/>
    </source>
</evidence>
<dbReference type="PANTHER" id="PTHR46481:SF10">
    <property type="entry name" value="ZINC FINGER BED DOMAIN-CONTAINING PROTEIN 39"/>
    <property type="match status" value="1"/>
</dbReference>
<evidence type="ECO:0000256" key="4">
    <source>
        <dbReference type="ARBA" id="ARBA00022833"/>
    </source>
</evidence>
<dbReference type="InterPro" id="IPR003656">
    <property type="entry name" value="Znf_BED"/>
</dbReference>